<dbReference type="Gene3D" id="3.10.350.10">
    <property type="entry name" value="LysM domain"/>
    <property type="match status" value="1"/>
</dbReference>
<organism evidence="2 3">
    <name type="scientific">Desulforamulus ferrireducens</name>
    <dbReference type="NCBI Taxonomy" id="1833852"/>
    <lineage>
        <taxon>Bacteria</taxon>
        <taxon>Bacillati</taxon>
        <taxon>Bacillota</taxon>
        <taxon>Clostridia</taxon>
        <taxon>Eubacteriales</taxon>
        <taxon>Peptococcaceae</taxon>
        <taxon>Desulforamulus</taxon>
    </lineage>
</organism>
<dbReference type="PROSITE" id="PS51782">
    <property type="entry name" value="LYSM"/>
    <property type="match status" value="1"/>
</dbReference>
<dbReference type="Pfam" id="PF01476">
    <property type="entry name" value="LysM"/>
    <property type="match status" value="1"/>
</dbReference>
<dbReference type="GO" id="GO:0008932">
    <property type="term" value="F:lytic endotransglycosylase activity"/>
    <property type="evidence" value="ECO:0007669"/>
    <property type="project" value="TreeGrafter"/>
</dbReference>
<dbReference type="AlphaFoldDB" id="A0A1S6ISU3"/>
<dbReference type="Pfam" id="PF12673">
    <property type="entry name" value="SipL"/>
    <property type="match status" value="3"/>
</dbReference>
<accession>A0A1S6ISU3</accession>
<feature type="domain" description="LysM" evidence="1">
    <location>
        <begin position="489"/>
        <end position="534"/>
    </location>
</feature>
<dbReference type="KEGG" id="dfg:B0537_01170"/>
<protein>
    <submittedName>
        <fullName evidence="2">Peptidoglycan-binding protein</fullName>
    </submittedName>
</protein>
<gene>
    <name evidence="2" type="ORF">B0537_01170</name>
</gene>
<evidence type="ECO:0000259" key="1">
    <source>
        <dbReference type="PROSITE" id="PS51782"/>
    </source>
</evidence>
<dbReference type="InterPro" id="IPR018392">
    <property type="entry name" value="LysM"/>
</dbReference>
<reference evidence="2 3" key="1">
    <citation type="journal article" date="2016" name="Int. J. Syst. Evol. Microbiol.">
        <title>Desulfotomaculum ferrireducens sp. nov., a moderately thermophilic sulfate-reducing and dissimilatory Fe(III)-reducing bacterium isolated from compost.</title>
        <authorList>
            <person name="Yang G."/>
            <person name="Guo J."/>
            <person name="Zhuang L."/>
            <person name="Yuan Y."/>
            <person name="Zhou S."/>
        </authorList>
    </citation>
    <scope>NUCLEOTIDE SEQUENCE [LARGE SCALE GENOMIC DNA]</scope>
    <source>
        <strain evidence="2 3">GSS09</strain>
    </source>
</reference>
<proteinExistence type="predicted"/>
<dbReference type="PANTHER" id="PTHR33734">
    <property type="entry name" value="LYSM DOMAIN-CONTAINING GPI-ANCHORED PROTEIN 2"/>
    <property type="match status" value="1"/>
</dbReference>
<dbReference type="OrthoDB" id="9779340at2"/>
<evidence type="ECO:0000313" key="3">
    <source>
        <dbReference type="Proteomes" id="UP000189464"/>
    </source>
</evidence>
<dbReference type="SUPFAM" id="SSF54106">
    <property type="entry name" value="LysM domain"/>
    <property type="match status" value="1"/>
</dbReference>
<name>A0A1S6ISU3_9FIRM</name>
<dbReference type="Proteomes" id="UP000189464">
    <property type="component" value="Chromosome"/>
</dbReference>
<sequence length="540" mass="60081">MAMRKRPKPRFRQTNVSTTAEALETEQIRVPQVVGENTEQTIVRGTISVPNSKPDIEEILSTDTAVKLKKVNIIPNKVIVEATLKLEVMYSAFKKDQSVHTFHEEIDFTDFIEVEGARPGMDAEIDFVVEDVSLTRDKACDWDVAAVVQVTARVTEDREVNALVECPKGYECETERLNLKQVVGSAFKQVLIDKKFELKKDFPDIEKTRKCMCDVEITNTKILKNKVLIEGEVDMECIYTALKDDQSVHTFEQTFKFNTFVEVDGAEQGMEVDVDAFVESCDVEVASDCELDPTIVVQLRVRVLEEREVEVITDIEGADVETVDLQIEDLVGEECKQVVIKDAKEPPSQKPDIDKIQEVSAGDVVIKDVDVINDKVLVKGEIEFEILYTAMNKDQSMHMIHRKVPFKTFIDVPGARPDDDVDIDVEVEWANAKMDGCDLVVEAVLNVCARVTELMEQPVVVGFSPRPTTAPPTAPPTTGPGACVPGTTFNYTIVRGDTLSKLAQRYGTTVQAIMAVNPEITNPNLITVGQVIKIPCVAKG</sequence>
<dbReference type="RefSeq" id="WP_077712803.1">
    <property type="nucleotide sequence ID" value="NZ_CP019698.1"/>
</dbReference>
<dbReference type="PANTHER" id="PTHR33734:SF22">
    <property type="entry name" value="MEMBRANE-BOUND LYTIC MUREIN TRANSGLYCOSYLASE D"/>
    <property type="match status" value="1"/>
</dbReference>
<dbReference type="InterPro" id="IPR036779">
    <property type="entry name" value="LysM_dom_sf"/>
</dbReference>
<dbReference type="STRING" id="1833852.B0537_01170"/>
<keyword evidence="3" id="KW-1185">Reference proteome</keyword>
<dbReference type="CDD" id="cd00118">
    <property type="entry name" value="LysM"/>
    <property type="match status" value="1"/>
</dbReference>
<dbReference type="InterPro" id="IPR024300">
    <property type="entry name" value="SipL_SPOCS_dom"/>
</dbReference>
<evidence type="ECO:0000313" key="2">
    <source>
        <dbReference type="EMBL" id="AQS57837.1"/>
    </source>
</evidence>
<dbReference type="EMBL" id="CP019698">
    <property type="protein sequence ID" value="AQS57837.1"/>
    <property type="molecule type" value="Genomic_DNA"/>
</dbReference>
<dbReference type="SMART" id="SM00257">
    <property type="entry name" value="LysM"/>
    <property type="match status" value="1"/>
</dbReference>